<evidence type="ECO:0000313" key="1">
    <source>
        <dbReference type="EMBL" id="QDT53025.1"/>
    </source>
</evidence>
<dbReference type="Proteomes" id="UP000315700">
    <property type="component" value="Chromosome"/>
</dbReference>
<evidence type="ECO:0008006" key="3">
    <source>
        <dbReference type="Google" id="ProtNLM"/>
    </source>
</evidence>
<dbReference type="KEGG" id="ccos:Pan44_10400"/>
<dbReference type="AlphaFoldDB" id="A0A517SA52"/>
<keyword evidence="2" id="KW-1185">Reference proteome</keyword>
<name>A0A517SA52_9PLAN</name>
<accession>A0A517SA52</accession>
<gene>
    <name evidence="1" type="ORF">Pan44_10400</name>
</gene>
<sequence length="194" mass="22616">MDSKGLNRKAREPEYVDRPRRPSLEIVDRYFGRILATVRESVGHERDAEEITWCVLGDIQTRYLPPNAPPKCWNAVISRVTLHKVADYIADKKRQRKISRAATFVAETRGLEVADIQLLHAEQNDLMEKLRPVLDATLVREMSGRHFWSEICNNRQVVERNLGRGRVHRSLQKLLERVTLVLKKEMREGKNDHE</sequence>
<evidence type="ECO:0000313" key="2">
    <source>
        <dbReference type="Proteomes" id="UP000315700"/>
    </source>
</evidence>
<dbReference type="InParanoid" id="A0A517SA52"/>
<proteinExistence type="predicted"/>
<protein>
    <recommendedName>
        <fullName evidence="3">RNA polymerase sigma factor</fullName>
    </recommendedName>
</protein>
<organism evidence="1 2">
    <name type="scientific">Caulifigura coniformis</name>
    <dbReference type="NCBI Taxonomy" id="2527983"/>
    <lineage>
        <taxon>Bacteria</taxon>
        <taxon>Pseudomonadati</taxon>
        <taxon>Planctomycetota</taxon>
        <taxon>Planctomycetia</taxon>
        <taxon>Planctomycetales</taxon>
        <taxon>Planctomycetaceae</taxon>
        <taxon>Caulifigura</taxon>
    </lineage>
</organism>
<dbReference type="EMBL" id="CP036271">
    <property type="protein sequence ID" value="QDT53025.1"/>
    <property type="molecule type" value="Genomic_DNA"/>
</dbReference>
<reference evidence="1 2" key="1">
    <citation type="submission" date="2019-02" db="EMBL/GenBank/DDBJ databases">
        <title>Deep-cultivation of Planctomycetes and their phenomic and genomic characterization uncovers novel biology.</title>
        <authorList>
            <person name="Wiegand S."/>
            <person name="Jogler M."/>
            <person name="Boedeker C."/>
            <person name="Pinto D."/>
            <person name="Vollmers J."/>
            <person name="Rivas-Marin E."/>
            <person name="Kohn T."/>
            <person name="Peeters S.H."/>
            <person name="Heuer A."/>
            <person name="Rast P."/>
            <person name="Oberbeckmann S."/>
            <person name="Bunk B."/>
            <person name="Jeske O."/>
            <person name="Meyerdierks A."/>
            <person name="Storesund J.E."/>
            <person name="Kallscheuer N."/>
            <person name="Luecker S."/>
            <person name="Lage O.M."/>
            <person name="Pohl T."/>
            <person name="Merkel B.J."/>
            <person name="Hornburger P."/>
            <person name="Mueller R.-W."/>
            <person name="Bruemmer F."/>
            <person name="Labrenz M."/>
            <person name="Spormann A.M."/>
            <person name="Op den Camp H."/>
            <person name="Overmann J."/>
            <person name="Amann R."/>
            <person name="Jetten M.S.M."/>
            <person name="Mascher T."/>
            <person name="Medema M.H."/>
            <person name="Devos D.P."/>
            <person name="Kaster A.-K."/>
            <person name="Ovreas L."/>
            <person name="Rohde M."/>
            <person name="Galperin M.Y."/>
            <person name="Jogler C."/>
        </authorList>
    </citation>
    <scope>NUCLEOTIDE SEQUENCE [LARGE SCALE GENOMIC DNA]</scope>
    <source>
        <strain evidence="1 2">Pan44</strain>
    </source>
</reference>